<sequence length="416" mass="45172">MKKPLFKNRHTGFTLIELMVALVIGLIVMLGLVQIFSNVTSMNVAQNGLARLQENGRFMMMRMKNDIEAISHQPCASISMDSPQVINEGFAVRPLYSAIELDNGLPSPGLIDPQYLIQGHECGVDGSCSPELNIQPGGHQNASIPNSGTSAGSRARFTDVLTMRVLTGGGVLVDDTVTPSTDTSVTLSESPTGPTLNLEDGDDVLIANCYKALISTAQPVGNNRIAISQGLIDSNASVSWASKNSMTQVYNFSKDFDTISYYVGLKNDPSTENRLISSLYRVENGEAPVEVIEGVERFDVSYGVRFNDGTMGYLTADDIQSAFIPRCVTPPLVPADMGLDPMENTAGCLWRSVFAVRLHVLLNTVYNSSPSDSESYVYSVDGFEEQLPNQIPSGLDPGKMYRREFTETIALNSNNL</sequence>
<accession>A0ABV7JG31</accession>
<dbReference type="InterPro" id="IPR032092">
    <property type="entry name" value="PilW"/>
</dbReference>
<name>A0ABV7JG31_9GAMM</name>
<organism evidence="3 4">
    <name type="scientific">Marinicella sediminis</name>
    <dbReference type="NCBI Taxonomy" id="1792834"/>
    <lineage>
        <taxon>Bacteria</taxon>
        <taxon>Pseudomonadati</taxon>
        <taxon>Pseudomonadota</taxon>
        <taxon>Gammaproteobacteria</taxon>
        <taxon>Lysobacterales</taxon>
        <taxon>Marinicellaceae</taxon>
        <taxon>Marinicella</taxon>
    </lineage>
</organism>
<proteinExistence type="predicted"/>
<evidence type="ECO:0000256" key="2">
    <source>
        <dbReference type="SAM" id="Phobius"/>
    </source>
</evidence>
<comment type="caution">
    <text evidence="3">The sequence shown here is derived from an EMBL/GenBank/DDBJ whole genome shotgun (WGS) entry which is preliminary data.</text>
</comment>
<dbReference type="Pfam" id="PF16074">
    <property type="entry name" value="PilW"/>
    <property type="match status" value="1"/>
</dbReference>
<dbReference type="PROSITE" id="PS00409">
    <property type="entry name" value="PROKAR_NTER_METHYL"/>
    <property type="match status" value="1"/>
</dbReference>
<evidence type="ECO:0000313" key="3">
    <source>
        <dbReference type="EMBL" id="MFC3195066.1"/>
    </source>
</evidence>
<evidence type="ECO:0000313" key="4">
    <source>
        <dbReference type="Proteomes" id="UP001595533"/>
    </source>
</evidence>
<keyword evidence="2" id="KW-1133">Transmembrane helix</keyword>
<keyword evidence="2" id="KW-0812">Transmembrane</keyword>
<reference evidence="4" key="1">
    <citation type="journal article" date="2019" name="Int. J. Syst. Evol. Microbiol.">
        <title>The Global Catalogue of Microorganisms (GCM) 10K type strain sequencing project: providing services to taxonomists for standard genome sequencing and annotation.</title>
        <authorList>
            <consortium name="The Broad Institute Genomics Platform"/>
            <consortium name="The Broad Institute Genome Sequencing Center for Infectious Disease"/>
            <person name="Wu L."/>
            <person name="Ma J."/>
        </authorList>
    </citation>
    <scope>NUCLEOTIDE SEQUENCE [LARGE SCALE GENOMIC DNA]</scope>
    <source>
        <strain evidence="4">KCTC 42953</strain>
    </source>
</reference>
<keyword evidence="2" id="KW-0472">Membrane</keyword>
<dbReference type="Proteomes" id="UP001595533">
    <property type="component" value="Unassembled WGS sequence"/>
</dbReference>
<dbReference type="Pfam" id="PF07963">
    <property type="entry name" value="N_methyl"/>
    <property type="match status" value="1"/>
</dbReference>
<dbReference type="EMBL" id="JBHRTS010000006">
    <property type="protein sequence ID" value="MFC3195066.1"/>
    <property type="molecule type" value="Genomic_DNA"/>
</dbReference>
<dbReference type="InterPro" id="IPR012902">
    <property type="entry name" value="N_methyl_site"/>
</dbReference>
<feature type="transmembrane region" description="Helical" evidence="2">
    <location>
        <begin position="12"/>
        <end position="36"/>
    </location>
</feature>
<dbReference type="NCBIfam" id="TIGR02532">
    <property type="entry name" value="IV_pilin_GFxxxE"/>
    <property type="match status" value="1"/>
</dbReference>
<keyword evidence="4" id="KW-1185">Reference proteome</keyword>
<feature type="region of interest" description="Disordered" evidence="1">
    <location>
        <begin position="131"/>
        <end position="152"/>
    </location>
</feature>
<dbReference type="RefSeq" id="WP_077412039.1">
    <property type="nucleotide sequence ID" value="NZ_JBHRTS010000006.1"/>
</dbReference>
<feature type="compositionally biased region" description="Polar residues" evidence="1">
    <location>
        <begin position="138"/>
        <end position="152"/>
    </location>
</feature>
<protein>
    <submittedName>
        <fullName evidence="3">PilW family protein</fullName>
    </submittedName>
</protein>
<evidence type="ECO:0000256" key="1">
    <source>
        <dbReference type="SAM" id="MobiDB-lite"/>
    </source>
</evidence>
<gene>
    <name evidence="3" type="ORF">ACFODZ_12510</name>
</gene>